<reference evidence="3" key="1">
    <citation type="submission" date="2014-09" db="EMBL/GenBank/DDBJ databases">
        <authorList>
            <person name="Mudge J."/>
            <person name="Ramaraj T."/>
            <person name="Lindquist I.E."/>
            <person name="Bharti A.K."/>
            <person name="Sundararajan A."/>
            <person name="Cameron C.T."/>
            <person name="Woodward J.E."/>
            <person name="May G.D."/>
            <person name="Brubaker C."/>
            <person name="Broadhvest J."/>
            <person name="Wilkins T.A."/>
        </authorList>
    </citation>
    <scope>NUCLEOTIDE SEQUENCE</scope>
    <source>
        <strain evidence="3">cv. AKA8401</strain>
    </source>
</reference>
<accession>A0A0B0N5Z2</accession>
<feature type="region of interest" description="Disordered" evidence="1">
    <location>
        <begin position="21"/>
        <end position="46"/>
    </location>
</feature>
<comment type="caution">
    <text evidence="2">The sequence shown here is derived from an EMBL/GenBank/DDBJ whole genome shotgun (WGS) entry which is preliminary data.</text>
</comment>
<dbReference type="EMBL" id="JRRC01492052">
    <property type="protein sequence ID" value="KHG08215.1"/>
    <property type="molecule type" value="Genomic_DNA"/>
</dbReference>
<name>A0A0B0N5Z2_GOSAR</name>
<feature type="compositionally biased region" description="Basic and acidic residues" evidence="1">
    <location>
        <begin position="21"/>
        <end position="34"/>
    </location>
</feature>
<protein>
    <submittedName>
        <fullName evidence="2">Uncharacterized protein</fullName>
    </submittedName>
</protein>
<evidence type="ECO:0000313" key="3">
    <source>
        <dbReference type="Proteomes" id="UP000032142"/>
    </source>
</evidence>
<evidence type="ECO:0000256" key="1">
    <source>
        <dbReference type="SAM" id="MobiDB-lite"/>
    </source>
</evidence>
<proteinExistence type="predicted"/>
<evidence type="ECO:0000313" key="2">
    <source>
        <dbReference type="EMBL" id="KHG08215.1"/>
    </source>
</evidence>
<keyword evidence="3" id="KW-1185">Reference proteome</keyword>
<sequence>MILVITSKHAVPNLTVEEARPGFKGFGKDGRTEEMTPGDMEAEREGLSCKADPLVYSRIF</sequence>
<dbReference type="AlphaFoldDB" id="A0A0B0N5Z2"/>
<dbReference type="Proteomes" id="UP000032142">
    <property type="component" value="Unassembled WGS sequence"/>
</dbReference>
<gene>
    <name evidence="2" type="ORF">F383_35322</name>
</gene>
<organism evidence="2 3">
    <name type="scientific">Gossypium arboreum</name>
    <name type="common">Tree cotton</name>
    <name type="synonym">Gossypium nanking</name>
    <dbReference type="NCBI Taxonomy" id="29729"/>
    <lineage>
        <taxon>Eukaryota</taxon>
        <taxon>Viridiplantae</taxon>
        <taxon>Streptophyta</taxon>
        <taxon>Embryophyta</taxon>
        <taxon>Tracheophyta</taxon>
        <taxon>Spermatophyta</taxon>
        <taxon>Magnoliopsida</taxon>
        <taxon>eudicotyledons</taxon>
        <taxon>Gunneridae</taxon>
        <taxon>Pentapetalae</taxon>
        <taxon>rosids</taxon>
        <taxon>malvids</taxon>
        <taxon>Malvales</taxon>
        <taxon>Malvaceae</taxon>
        <taxon>Malvoideae</taxon>
        <taxon>Gossypium</taxon>
    </lineage>
</organism>